<evidence type="ECO:0000313" key="2">
    <source>
        <dbReference type="EMBL" id="KXN73772.1"/>
    </source>
</evidence>
<dbReference type="PANTHER" id="PTHR28086">
    <property type="entry name" value="UPF0662 PROTEIN YPL260W"/>
    <property type="match status" value="1"/>
</dbReference>
<keyword evidence="3" id="KW-1185">Reference proteome</keyword>
<protein>
    <submittedName>
        <fullName evidence="2">Uncharacterized protein</fullName>
    </submittedName>
</protein>
<dbReference type="GO" id="GO:0005634">
    <property type="term" value="C:nucleus"/>
    <property type="evidence" value="ECO:0007669"/>
    <property type="project" value="TreeGrafter"/>
</dbReference>
<dbReference type="InterPro" id="IPR018810">
    <property type="entry name" value="UPF0662"/>
</dbReference>
<sequence length="437" mass="50959">MTQTTIVPESEELIYSELVQLRSELKRLKKQAPNYDLNQLKRVYEELNIQDQGNDYDEYSNPVDKIIDDAYQIISLFWMALGKLHESPATYIQLVSIQQCLDHLLEFGVYTLDDLLPFQNRLNELGEILKVTEDKVKSKNYPARSICLRTLVLKKLAQCRSSLKKLMDQWEYRSDELVPIQDRLIQIRRELAIYVNQKIDDKTVFTRFLSELKDLDKLRIDGKFIGPDGVPLKGQTQVIGLMEECLEAIEEIQTSNHEDHSTFSPTHHKLFTLRRELHNLYLSRRWTLRETDLIKYQHQLNEFDATSQNGVYIDENGQPLTNQVLLHFLVQKCYSLLYKLLSASEPVAEALIPVYNQILTLRKCLYEVKKLGGPFTLRELFPYQIKFSSIENLMTNGQFLDTEGQAPEGQVILQALLKECKDILYQLKDMVDDDDED</sequence>
<dbReference type="STRING" id="796925.A0A137PFK6"/>
<dbReference type="OMA" id="KQDRTTY"/>
<dbReference type="AlphaFoldDB" id="A0A137PFK6"/>
<name>A0A137PFK6_CONC2</name>
<gene>
    <name evidence="2" type="ORF">CONCODRAFT_74991</name>
</gene>
<feature type="coiled-coil region" evidence="1">
    <location>
        <begin position="11"/>
        <end position="38"/>
    </location>
</feature>
<accession>A0A137PFK6</accession>
<dbReference type="Pfam" id="PF10303">
    <property type="entry name" value="DUF2408"/>
    <property type="match status" value="1"/>
</dbReference>
<proteinExistence type="predicted"/>
<dbReference type="EMBL" id="KQ964431">
    <property type="protein sequence ID" value="KXN73772.1"/>
    <property type="molecule type" value="Genomic_DNA"/>
</dbReference>
<evidence type="ECO:0000313" key="3">
    <source>
        <dbReference type="Proteomes" id="UP000070444"/>
    </source>
</evidence>
<dbReference type="GO" id="GO:0005737">
    <property type="term" value="C:cytoplasm"/>
    <property type="evidence" value="ECO:0007669"/>
    <property type="project" value="TreeGrafter"/>
</dbReference>
<keyword evidence="1" id="KW-0175">Coiled coil</keyword>
<evidence type="ECO:0000256" key="1">
    <source>
        <dbReference type="SAM" id="Coils"/>
    </source>
</evidence>
<reference evidence="2 3" key="1">
    <citation type="journal article" date="2015" name="Genome Biol. Evol.">
        <title>Phylogenomic analyses indicate that early fungi evolved digesting cell walls of algal ancestors of land plants.</title>
        <authorList>
            <person name="Chang Y."/>
            <person name="Wang S."/>
            <person name="Sekimoto S."/>
            <person name="Aerts A.L."/>
            <person name="Choi C."/>
            <person name="Clum A."/>
            <person name="LaButti K.M."/>
            <person name="Lindquist E.A."/>
            <person name="Yee Ngan C."/>
            <person name="Ohm R.A."/>
            <person name="Salamov A.A."/>
            <person name="Grigoriev I.V."/>
            <person name="Spatafora J.W."/>
            <person name="Berbee M.L."/>
        </authorList>
    </citation>
    <scope>NUCLEOTIDE SEQUENCE [LARGE SCALE GENOMIC DNA]</scope>
    <source>
        <strain evidence="2 3">NRRL 28638</strain>
    </source>
</reference>
<dbReference type="Proteomes" id="UP000070444">
    <property type="component" value="Unassembled WGS sequence"/>
</dbReference>
<organism evidence="2 3">
    <name type="scientific">Conidiobolus coronatus (strain ATCC 28846 / CBS 209.66 / NRRL 28638)</name>
    <name type="common">Delacroixia coronata</name>
    <dbReference type="NCBI Taxonomy" id="796925"/>
    <lineage>
        <taxon>Eukaryota</taxon>
        <taxon>Fungi</taxon>
        <taxon>Fungi incertae sedis</taxon>
        <taxon>Zoopagomycota</taxon>
        <taxon>Entomophthoromycotina</taxon>
        <taxon>Entomophthoromycetes</taxon>
        <taxon>Entomophthorales</taxon>
        <taxon>Ancylistaceae</taxon>
        <taxon>Conidiobolus</taxon>
    </lineage>
</organism>
<dbReference type="OrthoDB" id="2011986at2759"/>
<dbReference type="PANTHER" id="PTHR28086:SF1">
    <property type="entry name" value="CU(2+) SUPPRESSING AND BLEOMYCIN SENSITIVE PROTEIN 1"/>
    <property type="match status" value="1"/>
</dbReference>